<dbReference type="InterPro" id="IPR027417">
    <property type="entry name" value="P-loop_NTPase"/>
</dbReference>
<evidence type="ECO:0000256" key="1">
    <source>
        <dbReference type="ARBA" id="ARBA00004651"/>
    </source>
</evidence>
<dbReference type="PROSITE" id="PS50929">
    <property type="entry name" value="ABC_TM1F"/>
    <property type="match status" value="1"/>
</dbReference>
<evidence type="ECO:0000256" key="6">
    <source>
        <dbReference type="ARBA" id="ARBA00023136"/>
    </source>
</evidence>
<keyword evidence="11" id="KW-1185">Reference proteome</keyword>
<keyword evidence="4" id="KW-0067">ATP-binding</keyword>
<dbReference type="InterPro" id="IPR003593">
    <property type="entry name" value="AAA+_ATPase"/>
</dbReference>
<dbReference type="InterPro" id="IPR017871">
    <property type="entry name" value="ABC_transporter-like_CS"/>
</dbReference>
<keyword evidence="3" id="KW-0547">Nucleotide-binding</keyword>
<dbReference type="Gene3D" id="3.40.50.300">
    <property type="entry name" value="P-loop containing nucleotide triphosphate hydrolases"/>
    <property type="match status" value="1"/>
</dbReference>
<keyword evidence="6 7" id="KW-0472">Membrane</keyword>
<comment type="caution">
    <text evidence="10">The sequence shown here is derived from an EMBL/GenBank/DDBJ whole genome shotgun (WGS) entry which is preliminary data.</text>
</comment>
<sequence>MLKPIRLRSLLRSRQSSWNLALLLGALTLFSAIALLATSGWFITASAIAGLVISSSFTFDYFRPAALIRLFAIVRTAGRYGERLTSHHATLSLLKDLRSQVFQALTLNKNNSLKNTSSGATMHRLVADIDRLDRFPLQFLAPWIWSGLIVVLYILFAYWLQPQLALATSFGLLMAWIIIPTLGFIRGRKLAFHDVHTAEVRREHFLESLSLLTSLTLWHTWDQQQQDTLNADKDYQTQHHQQRQLISLLTLLQQLALALSLGGLLWVGVFLVNATLISVPWLLAAALALLGIHEALAPLASSFIGLGQSQAARDRINQLIQAQESTAQLKAHSDTPRPSAPFQLQTQQLSACIPGALNGPKHINIELHSGQVLIITGASGIGKTTLLKVLANTLAPNQGQYLINQRPATDWQLDECIGYLPQQFDIFDRSLASNLRLADPEATDEQLWQVLEDVALADWAKQQNGLDTALGEYGAQISGGQARRIALARLLLAQRPILLVDEPFAGLDSASSHQVLKALRQRQAQGILIIVSHHEMDTPDVQRLHLA</sequence>
<name>A0ABU5GQD5_9GAMM</name>
<dbReference type="SUPFAM" id="SSF52540">
    <property type="entry name" value="P-loop containing nucleoside triphosphate hydrolases"/>
    <property type="match status" value="1"/>
</dbReference>
<dbReference type="Gene3D" id="1.20.1560.10">
    <property type="entry name" value="ABC transporter type 1, transmembrane domain"/>
    <property type="match status" value="1"/>
</dbReference>
<dbReference type="InterPro" id="IPR036640">
    <property type="entry name" value="ABC1_TM_sf"/>
</dbReference>
<dbReference type="InterPro" id="IPR003439">
    <property type="entry name" value="ABC_transporter-like_ATP-bd"/>
</dbReference>
<feature type="transmembrane region" description="Helical" evidence="7">
    <location>
        <begin position="166"/>
        <end position="185"/>
    </location>
</feature>
<feature type="transmembrane region" description="Helical" evidence="7">
    <location>
        <begin position="281"/>
        <end position="306"/>
    </location>
</feature>
<feature type="transmembrane region" description="Helical" evidence="7">
    <location>
        <begin position="139"/>
        <end position="160"/>
    </location>
</feature>
<dbReference type="InterPro" id="IPR011527">
    <property type="entry name" value="ABC1_TM_dom"/>
</dbReference>
<proteinExistence type="predicted"/>
<feature type="transmembrane region" description="Helical" evidence="7">
    <location>
        <begin position="245"/>
        <end position="269"/>
    </location>
</feature>
<evidence type="ECO:0000313" key="10">
    <source>
        <dbReference type="EMBL" id="MDY7219158.1"/>
    </source>
</evidence>
<evidence type="ECO:0000256" key="2">
    <source>
        <dbReference type="ARBA" id="ARBA00022692"/>
    </source>
</evidence>
<dbReference type="PROSITE" id="PS50893">
    <property type="entry name" value="ABC_TRANSPORTER_2"/>
    <property type="match status" value="1"/>
</dbReference>
<protein>
    <submittedName>
        <fullName evidence="10">Thiol reductant ABC exporter subunit CydC</fullName>
    </submittedName>
</protein>
<evidence type="ECO:0000256" key="4">
    <source>
        <dbReference type="ARBA" id="ARBA00022840"/>
    </source>
</evidence>
<dbReference type="Proteomes" id="UP001294570">
    <property type="component" value="Unassembled WGS sequence"/>
</dbReference>
<gene>
    <name evidence="10" type="primary">cydC</name>
    <name evidence="10" type="ORF">TOI97_06195</name>
</gene>
<organism evidence="10 11">
    <name type="scientific">Denitrificimonas halotolerans</name>
    <dbReference type="NCBI Taxonomy" id="3098930"/>
    <lineage>
        <taxon>Bacteria</taxon>
        <taxon>Pseudomonadati</taxon>
        <taxon>Pseudomonadota</taxon>
        <taxon>Gammaproteobacteria</taxon>
        <taxon>Pseudomonadales</taxon>
        <taxon>Pseudomonadaceae</taxon>
        <taxon>Denitrificimonas</taxon>
    </lineage>
</organism>
<feature type="domain" description="ABC transmembrane type-1" evidence="9">
    <location>
        <begin position="20"/>
        <end position="308"/>
    </location>
</feature>
<dbReference type="PROSITE" id="PS00211">
    <property type="entry name" value="ABC_TRANSPORTER_1"/>
    <property type="match status" value="1"/>
</dbReference>
<dbReference type="InterPro" id="IPR039421">
    <property type="entry name" value="Type_1_exporter"/>
</dbReference>
<keyword evidence="5 7" id="KW-1133">Transmembrane helix</keyword>
<feature type="domain" description="ABC transporter" evidence="8">
    <location>
        <begin position="344"/>
        <end position="544"/>
    </location>
</feature>
<dbReference type="RefSeq" id="WP_321553254.1">
    <property type="nucleotide sequence ID" value="NZ_JAXIVU010000006.1"/>
</dbReference>
<comment type="subcellular location">
    <subcellularLocation>
        <location evidence="1">Cell membrane</location>
        <topology evidence="1">Multi-pass membrane protein</topology>
    </subcellularLocation>
</comment>
<accession>A0ABU5GQD5</accession>
<evidence type="ECO:0000259" key="9">
    <source>
        <dbReference type="PROSITE" id="PS50929"/>
    </source>
</evidence>
<evidence type="ECO:0000256" key="7">
    <source>
        <dbReference type="SAM" id="Phobius"/>
    </source>
</evidence>
<feature type="transmembrane region" description="Helical" evidence="7">
    <location>
        <begin position="20"/>
        <end position="37"/>
    </location>
</feature>
<evidence type="ECO:0000259" key="8">
    <source>
        <dbReference type="PROSITE" id="PS50893"/>
    </source>
</evidence>
<dbReference type="PANTHER" id="PTHR24221:SF653">
    <property type="entry name" value="TRANSPORT ATP-BINDING PROTEIN CYDC"/>
    <property type="match status" value="1"/>
</dbReference>
<dbReference type="Pfam" id="PF00005">
    <property type="entry name" value="ABC_tran"/>
    <property type="match status" value="1"/>
</dbReference>
<feature type="transmembrane region" description="Helical" evidence="7">
    <location>
        <begin position="43"/>
        <end position="62"/>
    </location>
</feature>
<dbReference type="SMART" id="SM00382">
    <property type="entry name" value="AAA"/>
    <property type="match status" value="1"/>
</dbReference>
<dbReference type="EMBL" id="JAXIVU010000006">
    <property type="protein sequence ID" value="MDY7219158.1"/>
    <property type="molecule type" value="Genomic_DNA"/>
</dbReference>
<dbReference type="InterPro" id="IPR014223">
    <property type="entry name" value="ABC_CydC/D"/>
</dbReference>
<evidence type="ECO:0000256" key="5">
    <source>
        <dbReference type="ARBA" id="ARBA00022989"/>
    </source>
</evidence>
<dbReference type="PANTHER" id="PTHR24221">
    <property type="entry name" value="ATP-BINDING CASSETTE SUB-FAMILY B"/>
    <property type="match status" value="1"/>
</dbReference>
<evidence type="ECO:0000256" key="3">
    <source>
        <dbReference type="ARBA" id="ARBA00022741"/>
    </source>
</evidence>
<evidence type="ECO:0000313" key="11">
    <source>
        <dbReference type="Proteomes" id="UP001294570"/>
    </source>
</evidence>
<dbReference type="SUPFAM" id="SSF90123">
    <property type="entry name" value="ABC transporter transmembrane region"/>
    <property type="match status" value="1"/>
</dbReference>
<reference evidence="10 11" key="1">
    <citation type="submission" date="2023-12" db="EMBL/GenBank/DDBJ databases">
        <title>Denitrificimonas halotolerans sp. nov.,a novel species isolated from landfill leachate.</title>
        <authorList>
            <person name="Wang S."/>
        </authorList>
    </citation>
    <scope>NUCLEOTIDE SEQUENCE [LARGE SCALE GENOMIC DNA]</scope>
    <source>
        <strain evidence="10 11">JX-1</strain>
    </source>
</reference>
<dbReference type="NCBIfam" id="TIGR02868">
    <property type="entry name" value="CydC"/>
    <property type="match status" value="1"/>
</dbReference>
<keyword evidence="2 7" id="KW-0812">Transmembrane</keyword>
<dbReference type="Pfam" id="PF00664">
    <property type="entry name" value="ABC_membrane"/>
    <property type="match status" value="1"/>
</dbReference>